<dbReference type="SUPFAM" id="SSF55874">
    <property type="entry name" value="ATPase domain of HSP90 chaperone/DNA topoisomerase II/histidine kinase"/>
    <property type="match status" value="2"/>
</dbReference>
<gene>
    <name evidence="2" type="ORF">FSB_LOCUS60986</name>
</gene>
<sequence>MDSSQNSNPRVFKAIIKKTKQKRRYKAIAAAAKLHIEDIRKRKFSIGEKHPNPLTEDLHNAVTNLSSELYTKDVHFLMELIQNAEDNQYLVGVRPTLEFVLTSVDITGIGAPATLLVFNNEVGFSRTNIDSLCGIGRSTKRGKRDQGFIGEKGIGFKSVFLVSALPHIFSNGYQIRFSEIPDRDCAIGYIVPEWVDTKPSSSDIQAIYGSDKPLPNTVIILPLKPEKVEAVKKQLSEIHPEVLLFLNKIKRLSIRESSSKSCISDSISAISISRETDLVSLKTQGADCRVVYLSAQEEADTTETTCPYYVWRQAFPVKPDNMVDARKDVKEWLISLAFPSGERLKRGTSSTGVFAFLPTAMVTNFPFIVQADFILSSSRESILLDNKWNSGILDHVPRSFCSAFTTFMKSTLTEKYFSFAQVLHFLPCRECPYKELNTVRQSIMKLLQLECIVPYETFANEKIVFCKPTNVIRVLPEFRKILLRVKEHSVLSRGISSQGKFVLHNLVDCNECLQAWDFLRVPSACNEWYGKCIQACNLFRRASPEEYVELLCFLAEKWANSPLKSVNSIPFVKHNTWNGEIKSCSLLEIKRDRLKIHIVWEPQEHAWLNKWNRVMGCPDNIFFFPDSLVAALVGCAREYNLKQWLIYHVGLVVTTVSNYCSQLRYFLQTKKDPKLAVSFSHFIYHTWLKKYIRERDISYHLCSMPVVDECGNVILCNSTLVPASGSKWIELFGSNSFTKDNGKYVELGVVYAEAAEFAGECTPAEELLHFFKKHDKTSDLPDIIPQDMVLQVAYSQLTSDEALLLLDWIRNLRAKNYGLPVRFIESIRNGKWIKTYSGFNSPTQCFLCDGTEISTLLEMGRTLNILSAIDEEYYMDRIRSFKVELVFIGMRTGPEDMYQLISDHLKRLASSAMSKRLAILLLSFIKYSKDQNKLDEDLLKTVKAGKWLKTNKGYLTPPGTVYLMPDLVDGFVQITDLHAVDRRYYQKHLDYYEEELKLLGVLIDLEDVFKLIPEHFQFPKDLSTLTKNSVFLLLGCIQHLGLANNNLVQKIKDQPWMKTSSGFKCPSESLLPGLNWDHLLNILPLPVVDEEYYGSRIGSYRAELEAIGVVVDRDVACEMLSFTLKSTLSSSSLTSANVLSLLNCIKCMSKTAESQLLNKISFLSGEKWLKTSHGYKSAPESILFDQKWGTVSEFMDLPFLDEAFYGLCIYSYKHELGMLGVVTNFSEGAHFVARGLKLPNEPASLAPEGALSLLQCVTSLRNSCKSSDRSILEILLNKLTGSKWLKTHMGYRSPQECILFNPEWQCYLTPNDGPFIDEKFYVTLSSLEKDLKAIGVKVDIEEVCNFISHVLMSHSQTSAVKRIYKFLYKFNWNPQIMDMRSSQLWIPDQHVGEGKWVENWRCVLHDQDNLFDARLHALDKYYEKELLPFLSRVFGVQKVPSPYDYMDIWNNWEGTHQVQTAELRSFLGQISENWENWDSSTRSILKTQFTMLPAANTSGAVQFVKKEEVFIPDDLQLKMSFTEASEKPLFVWFPPRCLSSPAKLFELYKSLGVQKISEAVQFEPHCAMSSSEKIEKTDSGNGLIGKALIKLVLAFLAYLPVEEKYKIATSLLKLSVYGTEEPITVLCGLQFPSQKNRLEVEIKRTVLWEKNSQRLLVKKSSWNEGKKDIEFIVYFARAISEAVLPDSRDQMERLCRIIQMGIAFGLEEDAVEYLLWTENLELTDEDKEFLDSSFPSVRSFPVLGKRRSNNLLWPPTPTGTAPLSYQKTELTIIETGISEGADGLRSEREYGNGLIMVISHVYVSKRSRMDGSQNSNPRGYKAVAAKLHIEDIRKRKFSIGEKHPNPLTEDLHNAVTNLSSELYTKDVHFLMELIQNAEDNEYLIGVRPTLEFVLTSADITGIGAPATLLVFNNEVGFSRTNVDALCGIGRSTKKGKRDQGFIGEKDLEVSDMAKAYGRLVTVFIKALRMTLTALELDLRACFLSVDCHTYLATDTKSDSVKFPIQIVPLGTLSQSGFPQNQPEKVEAVKNQLSEIHPGMKYCSSQILNPRSSDYKTKFFNTGHLWVWQASAKYCDYSPFSEKVEAVKNQLSEIHPEVLLFLNKIKRLSIRESSSESCIADSISAISISTETNLVSLKTQGADCRVVYLSAQEQADTTETTCHYYVWRQAFPVKANNMVDARKDIKEWVISLAFPSGERLKRGTSSTGVFAFLPTAMVTNFPFIVQADFILSSSRETILLDNKWNSGILDHVPRSFCSAFTTFMKSTLTEKYFSVAQVLHFLPCRECPYKELHTVRQSIMILLQEECVVPYETFVNENIVFCKPTNVIHILPEFRNILLRVKEHSVISHGISAQGKFVLHNSVDCKEYDDAWDFLSVPPACNAWYGKCIQACNLLCRASTEEYVDLLCFLAENSKRLPLRSVNSIPLVKHITWNGEIKSCSLLEIKRERLKIHIVWEPQEHAWLNKWNQVMGCPDDIFFFPDTFVAALVGCRREYSLKQWLIKPVGLVVTTVSKYCSQLSSFLKTKKDPKLAVLFSHFIYHTWLKNYIQVTEISKVVCSMPVVDECGNVIVCKKTLVPASGSKWIKLFGSNPFMDDNGKYVELGLIYAEAAKFAGECTPAKELLRFFKKHKKTCDLPYIIPQDMVLQVASSQLTCDEALLLLDWIRNLRTKNYGLPARFIKSIRNGKWVKTYSGFNSPTRCFLCDGAERSTLLEMGRTLKVLSAIDEEYYMDRIRSFKDELILIGMRIGSEDLYQLISDHLKHLASSAMSQRFAILLLGFIKYSSDQNKLDEDLLKTVKEGKWLKTNQGYLTPPGTVFLKSDMVDGVLQITDLHVVDRRYYENQLDCYEKELKLLGIHVDLEDVYKLIPPHFQFPKDFSTLTENSVFLLLKCIQHLGLAGISFVQKIKDQPWMKTSSGFKCPSESLLPGPNWDHLLDIFPLPIVDEAYYGSRIGSYRDELEAIGVVVDLNGACKMFSFKLRSLLSSNGLTSANVFSLLHCIKCMSKTMQSQLFNITSCLSGEKWLKTRHGYKSAPDSILFDPKWGTVSEFTDLPFLDDSFYGLHINSYKSELNMLGVVVNFSEGAHFVARGLKLPKVPESMAPEAALSLLQCVMSLRNSCRSSDRSVLEILVNKLTGSKWLKTHMGYRSPQECILFNPELECYLTPNDGPFIDENFYGTLNSPEKDNLKAVGVKVDIEEACHLFSHVFMSHTQTSVIMRIYRFLYKFNWNPLMQDVCSYQLWIPDQQNIDKGKWVNHWRCVLHDQHNLFGSHLHALDKYYDKELLPFLSRAFGVKEVPSPYDYMDIWNNWESDTDQVSTAELSSFLEQMSENWENWDSSTKSIIQKQVTQLPAATTSGAVQFVMKEEAFIPDDLQLERSFTEASEKPLFVWLPPSCSSSPAKLFEIYRSLGVKKLSEAVQCDPHCTTSASKKFEKIDSRNCLIGKELIKMVLAFLADMPVEEKQQTAKSLLKISVYGTDDPISVRYALQLPSQKVKLVAEVKKMVFWEKNLQRLLVEKSSWNGAQKGVEFIACFARAISEAVLPKSSDQMTGFAE</sequence>
<protein>
    <recommendedName>
        <fullName evidence="1">Sacsin/Nov domain-containing protein</fullName>
    </recommendedName>
</protein>
<proteinExistence type="predicted"/>
<reference evidence="2" key="1">
    <citation type="submission" date="2018-02" db="EMBL/GenBank/DDBJ databases">
        <authorList>
            <person name="Cohen D.B."/>
            <person name="Kent A.D."/>
        </authorList>
    </citation>
    <scope>NUCLEOTIDE SEQUENCE</scope>
</reference>
<dbReference type="InterPro" id="IPR052957">
    <property type="entry name" value="Auxin_embryo_med"/>
</dbReference>
<dbReference type="InterPro" id="IPR036890">
    <property type="entry name" value="HATPase_C_sf"/>
</dbReference>
<dbReference type="NCBIfam" id="NF047352">
    <property type="entry name" value="P_loop_sacsin"/>
    <property type="match status" value="1"/>
</dbReference>
<organism evidence="2">
    <name type="scientific">Fagus sylvatica</name>
    <name type="common">Beechnut</name>
    <dbReference type="NCBI Taxonomy" id="28930"/>
    <lineage>
        <taxon>Eukaryota</taxon>
        <taxon>Viridiplantae</taxon>
        <taxon>Streptophyta</taxon>
        <taxon>Embryophyta</taxon>
        <taxon>Tracheophyta</taxon>
        <taxon>Spermatophyta</taxon>
        <taxon>Magnoliopsida</taxon>
        <taxon>eudicotyledons</taxon>
        <taxon>Gunneridae</taxon>
        <taxon>Pentapetalae</taxon>
        <taxon>rosids</taxon>
        <taxon>fabids</taxon>
        <taxon>Fagales</taxon>
        <taxon>Fagaceae</taxon>
        <taxon>Fagus</taxon>
    </lineage>
</organism>
<accession>A0A2N9J943</accession>
<dbReference type="Pfam" id="PF25794">
    <property type="entry name" value="SACS"/>
    <property type="match status" value="1"/>
</dbReference>
<evidence type="ECO:0000259" key="1">
    <source>
        <dbReference type="Pfam" id="PF25794"/>
    </source>
</evidence>
<dbReference type="Gene3D" id="3.30.565.10">
    <property type="entry name" value="Histidine kinase-like ATPase, C-terminal domain"/>
    <property type="match status" value="1"/>
</dbReference>
<dbReference type="PANTHER" id="PTHR32387">
    <property type="entry name" value="WU:FJ29H11"/>
    <property type="match status" value="1"/>
</dbReference>
<name>A0A2N9J943_FAGSY</name>
<dbReference type="PANTHER" id="PTHR32387:SF11">
    <property type="entry name" value="PROTEIN NO VEIN C-TERMINAL DOMAIN-CONTAINING PROTEIN"/>
    <property type="match status" value="1"/>
</dbReference>
<dbReference type="InterPro" id="IPR058210">
    <property type="entry name" value="SACS/Nov_dom"/>
</dbReference>
<feature type="domain" description="Sacsin/Nov" evidence="1">
    <location>
        <begin position="69"/>
        <end position="172"/>
    </location>
</feature>
<evidence type="ECO:0000313" key="2">
    <source>
        <dbReference type="EMBL" id="SPD33104.1"/>
    </source>
</evidence>
<dbReference type="EMBL" id="OIVN01006437">
    <property type="protein sequence ID" value="SPD33104.1"/>
    <property type="molecule type" value="Genomic_DNA"/>
</dbReference>